<evidence type="ECO:0000259" key="7">
    <source>
        <dbReference type="PROSITE" id="PS50262"/>
    </source>
</evidence>
<feature type="transmembrane region" description="Helical" evidence="6">
    <location>
        <begin position="231"/>
        <end position="252"/>
    </location>
</feature>
<feature type="transmembrane region" description="Helical" evidence="6">
    <location>
        <begin position="337"/>
        <end position="357"/>
    </location>
</feature>
<feature type="transmembrane region" description="Helical" evidence="6">
    <location>
        <begin position="172"/>
        <end position="191"/>
    </location>
</feature>
<dbReference type="CDD" id="cd00637">
    <property type="entry name" value="7tm_classA_rhodopsin-like"/>
    <property type="match status" value="1"/>
</dbReference>
<dbReference type="Gene3D" id="1.20.1070.10">
    <property type="entry name" value="Rhodopsin 7-helix transmembrane proteins"/>
    <property type="match status" value="1"/>
</dbReference>
<accession>A0AAD3D015</accession>
<dbReference type="GO" id="GO:0004930">
    <property type="term" value="F:G protein-coupled receptor activity"/>
    <property type="evidence" value="ECO:0007669"/>
    <property type="project" value="TreeGrafter"/>
</dbReference>
<keyword evidence="2 6" id="KW-0812">Transmembrane</keyword>
<proteinExistence type="predicted"/>
<dbReference type="InterPro" id="IPR022596">
    <property type="entry name" value="GPR1/2/3_C"/>
</dbReference>
<evidence type="ECO:0000256" key="5">
    <source>
        <dbReference type="SAM" id="MobiDB-lite"/>
    </source>
</evidence>
<organism evidence="8 9">
    <name type="scientific">Chaetoceros tenuissimus</name>
    <dbReference type="NCBI Taxonomy" id="426638"/>
    <lineage>
        <taxon>Eukaryota</taxon>
        <taxon>Sar</taxon>
        <taxon>Stramenopiles</taxon>
        <taxon>Ochrophyta</taxon>
        <taxon>Bacillariophyta</taxon>
        <taxon>Coscinodiscophyceae</taxon>
        <taxon>Chaetocerotophycidae</taxon>
        <taxon>Chaetocerotales</taxon>
        <taxon>Chaetocerotaceae</taxon>
        <taxon>Chaetoceros</taxon>
    </lineage>
</organism>
<evidence type="ECO:0000256" key="1">
    <source>
        <dbReference type="ARBA" id="ARBA00004141"/>
    </source>
</evidence>
<dbReference type="SUPFAM" id="SSF81321">
    <property type="entry name" value="Family A G protein-coupled receptor-like"/>
    <property type="match status" value="1"/>
</dbReference>
<comment type="caution">
    <text evidence="8">The sequence shown here is derived from an EMBL/GenBank/DDBJ whole genome shotgun (WGS) entry which is preliminary data.</text>
</comment>
<protein>
    <recommendedName>
        <fullName evidence="7">G-protein coupled receptors family 1 profile domain-containing protein</fullName>
    </recommendedName>
</protein>
<evidence type="ECO:0000313" key="8">
    <source>
        <dbReference type="EMBL" id="GFH55168.1"/>
    </source>
</evidence>
<sequence>MSIRGFASKAAAAENELITASKKFTISPAVVVTRITQTARKFPTRSSIKTLAIVQTVSSSISLIATITVICMIARSHTKLSSTFHRLLFGLCISDLFSSLGVTLSTIPIPSKYNQSIWWNAQGTIETCTTQGLFIFVGLRAEQFYNCSLCLYYLFVIKYNKKEDYIRKYVEPWLHSVPIFLSLLFGIIIAAKDSFNPGLTFCGVGADPPGCISNDALECTRGRDAQTMYKIFAAVPYVVLPFIIVFTMGLMYHAARQNERKMSGYGIHTLRLRADTNTDDNNNADGGESEKNLSESRISKRFKEIFSFRFSQSTPSQSRLSRSNKLNKQSKMIVQRALAYSLAYLFSYIVPLIISIMKWRGETVGYGITLVSRILFPLQGFFNFLVFIFPRILNARKRNANLSWSRAFVHALKSRGQRPRGTARNRLSQQN</sequence>
<comment type="subcellular location">
    <subcellularLocation>
        <location evidence="1">Membrane</location>
        <topology evidence="1">Multi-pass membrane protein</topology>
    </subcellularLocation>
</comment>
<dbReference type="PANTHER" id="PTHR23112">
    <property type="entry name" value="G PROTEIN-COUPLED RECEPTOR 157-RELATED"/>
    <property type="match status" value="1"/>
</dbReference>
<name>A0AAD3D015_9STRA</name>
<dbReference type="EMBL" id="BLLK01000047">
    <property type="protein sequence ID" value="GFH55168.1"/>
    <property type="molecule type" value="Genomic_DNA"/>
</dbReference>
<evidence type="ECO:0000256" key="2">
    <source>
        <dbReference type="ARBA" id="ARBA00022692"/>
    </source>
</evidence>
<keyword evidence="9" id="KW-1185">Reference proteome</keyword>
<dbReference type="AlphaFoldDB" id="A0AAD3D015"/>
<dbReference type="Proteomes" id="UP001054902">
    <property type="component" value="Unassembled WGS sequence"/>
</dbReference>
<dbReference type="PROSITE" id="PS50262">
    <property type="entry name" value="G_PROTEIN_RECEP_F1_2"/>
    <property type="match status" value="1"/>
</dbReference>
<dbReference type="GO" id="GO:0005886">
    <property type="term" value="C:plasma membrane"/>
    <property type="evidence" value="ECO:0007669"/>
    <property type="project" value="TreeGrafter"/>
</dbReference>
<keyword evidence="3 6" id="KW-1133">Transmembrane helix</keyword>
<feature type="transmembrane region" description="Helical" evidence="6">
    <location>
        <begin position="87"/>
        <end position="109"/>
    </location>
</feature>
<feature type="region of interest" description="Disordered" evidence="5">
    <location>
        <begin position="276"/>
        <end position="296"/>
    </location>
</feature>
<dbReference type="PANTHER" id="PTHR23112:SF37">
    <property type="entry name" value="G PROTEIN-COUPLED RECEPTOR GPR1"/>
    <property type="match status" value="1"/>
</dbReference>
<feature type="transmembrane region" description="Helical" evidence="6">
    <location>
        <begin position="52"/>
        <end position="75"/>
    </location>
</feature>
<gene>
    <name evidence="8" type="ORF">CTEN210_11644</name>
</gene>
<keyword evidence="4 6" id="KW-0472">Membrane</keyword>
<evidence type="ECO:0000256" key="3">
    <source>
        <dbReference type="ARBA" id="ARBA00022989"/>
    </source>
</evidence>
<evidence type="ECO:0000256" key="6">
    <source>
        <dbReference type="SAM" id="Phobius"/>
    </source>
</evidence>
<evidence type="ECO:0000313" key="9">
    <source>
        <dbReference type="Proteomes" id="UP001054902"/>
    </source>
</evidence>
<dbReference type="Pfam" id="PF11970">
    <property type="entry name" value="GPR_Gpa2_C"/>
    <property type="match status" value="1"/>
</dbReference>
<feature type="transmembrane region" description="Helical" evidence="6">
    <location>
        <begin position="363"/>
        <end position="389"/>
    </location>
</feature>
<feature type="domain" description="G-protein coupled receptors family 1 profile" evidence="7">
    <location>
        <begin position="65"/>
        <end position="387"/>
    </location>
</feature>
<dbReference type="GO" id="GO:0007189">
    <property type="term" value="P:adenylate cyclase-activating G protein-coupled receptor signaling pathway"/>
    <property type="evidence" value="ECO:0007669"/>
    <property type="project" value="TreeGrafter"/>
</dbReference>
<dbReference type="InterPro" id="IPR017452">
    <property type="entry name" value="GPCR_Rhodpsn_7TM"/>
</dbReference>
<evidence type="ECO:0000256" key="4">
    <source>
        <dbReference type="ARBA" id="ARBA00023136"/>
    </source>
</evidence>
<feature type="transmembrane region" description="Helical" evidence="6">
    <location>
        <begin position="143"/>
        <end position="160"/>
    </location>
</feature>
<reference evidence="8 9" key="1">
    <citation type="journal article" date="2021" name="Sci. Rep.">
        <title>The genome of the diatom Chaetoceros tenuissimus carries an ancient integrated fragment of an extant virus.</title>
        <authorList>
            <person name="Hongo Y."/>
            <person name="Kimura K."/>
            <person name="Takaki Y."/>
            <person name="Yoshida Y."/>
            <person name="Baba S."/>
            <person name="Kobayashi G."/>
            <person name="Nagasaki K."/>
            <person name="Hano T."/>
            <person name="Tomaru Y."/>
        </authorList>
    </citation>
    <scope>NUCLEOTIDE SEQUENCE [LARGE SCALE GENOMIC DNA]</scope>
    <source>
        <strain evidence="8 9">NIES-3715</strain>
    </source>
</reference>